<dbReference type="InterPro" id="IPR012337">
    <property type="entry name" value="RNaseH-like_sf"/>
</dbReference>
<dbReference type="Gene3D" id="3.30.420.10">
    <property type="entry name" value="Ribonuclease H-like superfamily/Ribonuclease H"/>
    <property type="match status" value="1"/>
</dbReference>
<dbReference type="InterPro" id="IPR009057">
    <property type="entry name" value="Homeodomain-like_sf"/>
</dbReference>
<dbReference type="SUPFAM" id="SSF46689">
    <property type="entry name" value="Homeodomain-like"/>
    <property type="match status" value="1"/>
</dbReference>
<feature type="domain" description="Tc1-like transposase DDE" evidence="1">
    <location>
        <begin position="208"/>
        <end position="333"/>
    </location>
</feature>
<dbReference type="EMBL" id="JADBEF010000001">
    <property type="protein sequence ID" value="MBE1563612.1"/>
    <property type="molecule type" value="Genomic_DNA"/>
</dbReference>
<keyword evidence="3" id="KW-1185">Reference proteome</keyword>
<dbReference type="InterPro" id="IPR047655">
    <property type="entry name" value="Transpos_IS630-like"/>
</dbReference>
<dbReference type="InterPro" id="IPR052702">
    <property type="entry name" value="MscS-like_channel"/>
</dbReference>
<organism evidence="2 3">
    <name type="scientific">Nonomuraea africana</name>
    <dbReference type="NCBI Taxonomy" id="46171"/>
    <lineage>
        <taxon>Bacteria</taxon>
        <taxon>Bacillati</taxon>
        <taxon>Actinomycetota</taxon>
        <taxon>Actinomycetes</taxon>
        <taxon>Streptosporangiales</taxon>
        <taxon>Streptosporangiaceae</taxon>
        <taxon>Nonomuraea</taxon>
    </lineage>
</organism>
<dbReference type="PANTHER" id="PTHR30347:SF1">
    <property type="entry name" value="MECHANOSENSITIVE CHANNEL MSCK"/>
    <property type="match status" value="1"/>
</dbReference>
<comment type="caution">
    <text evidence="2">The sequence shown here is derived from an EMBL/GenBank/DDBJ whole genome shotgun (WGS) entry which is preliminary data.</text>
</comment>
<dbReference type="InterPro" id="IPR036397">
    <property type="entry name" value="RNaseH_sf"/>
</dbReference>
<dbReference type="NCBIfam" id="NF033545">
    <property type="entry name" value="transpos_IS630"/>
    <property type="match status" value="1"/>
</dbReference>
<sequence length="376" mass="42437">MPGVDGACCLRSAEEMADNRLEPLVLSPTERLTLQGWVTRRTTAQGLALRARIVLACAEGGSNMAVAGRLRIDRKTVARWRSRFLRDRLDGLSDEPRPGVPRTITDAQVEEVVVRTLEQTPEGATHWSKRELAKQVGISPSRVLRIWRAFGLQPWRTENFKISPDPLLIDKIRDVVGLYLAPPANAAVFAVDEKPQIQALSRTAPVLPMLPGVPERRSFDYVRHGTVDLFAALNTATGEVIGKLSAQHRAIDFRDFLGEIDRQTEPGLAVHVICDNLSAHKAPVVQRWLLAHPRFTLHFTPTYSSWINQVERWFAELERRCLDRGVFCSLDALKTALTEWIEVWNDNARPFTWTKTADQIIDRICRYCDRISGPAH</sequence>
<gene>
    <name evidence="2" type="ORF">H4W81_006391</name>
</gene>
<accession>A0ABR9KNK4</accession>
<proteinExistence type="predicted"/>
<protein>
    <submittedName>
        <fullName evidence="2">Transposase</fullName>
    </submittedName>
</protein>
<evidence type="ECO:0000313" key="2">
    <source>
        <dbReference type="EMBL" id="MBE1563612.1"/>
    </source>
</evidence>
<dbReference type="PANTHER" id="PTHR30347">
    <property type="entry name" value="POTASSIUM CHANNEL RELATED"/>
    <property type="match status" value="1"/>
</dbReference>
<evidence type="ECO:0000313" key="3">
    <source>
        <dbReference type="Proteomes" id="UP000661607"/>
    </source>
</evidence>
<dbReference type="Pfam" id="PF13565">
    <property type="entry name" value="HTH_32"/>
    <property type="match status" value="1"/>
</dbReference>
<dbReference type="InterPro" id="IPR038717">
    <property type="entry name" value="Tc1-like_DDE_dom"/>
</dbReference>
<evidence type="ECO:0000259" key="1">
    <source>
        <dbReference type="Pfam" id="PF13358"/>
    </source>
</evidence>
<dbReference type="SUPFAM" id="SSF53098">
    <property type="entry name" value="Ribonuclease H-like"/>
    <property type="match status" value="1"/>
</dbReference>
<dbReference type="Proteomes" id="UP000661607">
    <property type="component" value="Unassembled WGS sequence"/>
</dbReference>
<dbReference type="Pfam" id="PF13358">
    <property type="entry name" value="DDE_3"/>
    <property type="match status" value="1"/>
</dbReference>
<name>A0ABR9KNK4_9ACTN</name>
<reference evidence="2 3" key="1">
    <citation type="submission" date="2020-10" db="EMBL/GenBank/DDBJ databases">
        <title>Sequencing the genomes of 1000 actinobacteria strains.</title>
        <authorList>
            <person name="Klenk H.-P."/>
        </authorList>
    </citation>
    <scope>NUCLEOTIDE SEQUENCE [LARGE SCALE GENOMIC DNA]</scope>
    <source>
        <strain evidence="2 3">DSM 43748</strain>
    </source>
</reference>